<proteinExistence type="predicted"/>
<dbReference type="Proteomes" id="UP000219068">
    <property type="component" value="Unassembled WGS sequence"/>
</dbReference>
<dbReference type="InterPro" id="IPR006320">
    <property type="entry name" value="PTS_Nitro_regul"/>
</dbReference>
<dbReference type="InterPro" id="IPR002178">
    <property type="entry name" value="PTS_EIIA_type-2_dom"/>
</dbReference>
<dbReference type="GO" id="GO:0005737">
    <property type="term" value="C:cytoplasm"/>
    <property type="evidence" value="ECO:0007669"/>
    <property type="project" value="UniProtKB-SubCell"/>
</dbReference>
<evidence type="ECO:0000313" key="4">
    <source>
        <dbReference type="EMBL" id="SOC16990.1"/>
    </source>
</evidence>
<accession>A0A285T7W2</accession>
<dbReference type="PROSITE" id="PS00372">
    <property type="entry name" value="PTS_EIIA_TYPE_2_HIS"/>
    <property type="match status" value="1"/>
</dbReference>
<dbReference type="PROSITE" id="PS51094">
    <property type="entry name" value="PTS_EIIA_TYPE_2"/>
    <property type="match status" value="1"/>
</dbReference>
<sequence length="169" mass="17935">MTDTDSSEPNNATRKMDISSILSPSGVIPALRSGAKKAVLEELAEKAAEVTGREAGEIFSVLLDREKLGSTGVGGGVAIPHGKLADLDRLHMIFARAQNPIEFDAVDEHPVDLFCMLIAPEEAGADHLKALARISRLLRNQGMCDKLRGAGSADAIYALLTQDEAEQAA</sequence>
<dbReference type="Gene3D" id="3.40.930.10">
    <property type="entry name" value="Mannitol-specific EII, Chain A"/>
    <property type="match status" value="1"/>
</dbReference>
<protein>
    <submittedName>
        <fullName evidence="4">PTS IIA-like nitrogen-regulatory protein PtsN</fullName>
    </submittedName>
</protein>
<evidence type="ECO:0000256" key="2">
    <source>
        <dbReference type="ARBA" id="ARBA00022679"/>
    </source>
</evidence>
<evidence type="ECO:0000313" key="5">
    <source>
        <dbReference type="Proteomes" id="UP000219068"/>
    </source>
</evidence>
<dbReference type="GO" id="GO:0030295">
    <property type="term" value="F:protein kinase activator activity"/>
    <property type="evidence" value="ECO:0007669"/>
    <property type="project" value="TreeGrafter"/>
</dbReference>
<dbReference type="Pfam" id="PF00359">
    <property type="entry name" value="PTS_EIIA_2"/>
    <property type="match status" value="1"/>
</dbReference>
<evidence type="ECO:0000259" key="3">
    <source>
        <dbReference type="PROSITE" id="PS51094"/>
    </source>
</evidence>
<dbReference type="GO" id="GO:0009401">
    <property type="term" value="P:phosphoenolpyruvate-dependent sugar phosphotransferase system"/>
    <property type="evidence" value="ECO:0007669"/>
    <property type="project" value="InterPro"/>
</dbReference>
<dbReference type="FunFam" id="3.40.930.10:FF:000009">
    <property type="entry name" value="PTS system, fructose specific IIABC component"/>
    <property type="match status" value="1"/>
</dbReference>
<dbReference type="CDD" id="cd00211">
    <property type="entry name" value="PTS_IIA_fru"/>
    <property type="match status" value="1"/>
</dbReference>
<reference evidence="4 5" key="1">
    <citation type="submission" date="2017-08" db="EMBL/GenBank/DDBJ databases">
        <authorList>
            <person name="de Groot N.N."/>
        </authorList>
    </citation>
    <scope>NUCLEOTIDE SEQUENCE [LARGE SCALE GENOMIC DNA]</scope>
    <source>
        <strain evidence="4 5">USBA 78</strain>
    </source>
</reference>
<dbReference type="NCBIfam" id="TIGR01419">
    <property type="entry name" value="nitro_reg_IIA"/>
    <property type="match status" value="1"/>
</dbReference>
<name>A0A285T7W2_9PROT</name>
<dbReference type="PANTHER" id="PTHR47738">
    <property type="entry name" value="PTS SYSTEM FRUCTOSE-LIKE EIIA COMPONENT-RELATED"/>
    <property type="match status" value="1"/>
</dbReference>
<dbReference type="SUPFAM" id="SSF55804">
    <property type="entry name" value="Phoshotransferase/anion transport protein"/>
    <property type="match status" value="1"/>
</dbReference>
<dbReference type="EMBL" id="OBMM01000002">
    <property type="protein sequence ID" value="SOC16990.1"/>
    <property type="molecule type" value="Genomic_DNA"/>
</dbReference>
<gene>
    <name evidence="4" type="ORF">SAMN05428964_102439</name>
</gene>
<feature type="domain" description="PTS EIIA type-2" evidence="3">
    <location>
        <begin position="20"/>
        <end position="163"/>
    </location>
</feature>
<keyword evidence="2" id="KW-0808">Transferase</keyword>
<evidence type="ECO:0000256" key="1">
    <source>
        <dbReference type="ARBA" id="ARBA00004496"/>
    </source>
</evidence>
<organism evidence="4 5">
    <name type="scientific">Thalassospira xiamenensis</name>
    <dbReference type="NCBI Taxonomy" id="220697"/>
    <lineage>
        <taxon>Bacteria</taxon>
        <taxon>Pseudomonadati</taxon>
        <taxon>Pseudomonadota</taxon>
        <taxon>Alphaproteobacteria</taxon>
        <taxon>Rhodospirillales</taxon>
        <taxon>Thalassospiraceae</taxon>
        <taxon>Thalassospira</taxon>
    </lineage>
</organism>
<dbReference type="InterPro" id="IPR016152">
    <property type="entry name" value="PTrfase/Anion_transptr"/>
</dbReference>
<dbReference type="GO" id="GO:0008982">
    <property type="term" value="F:protein-N(PI)-phosphohistidine-sugar phosphotransferase activity"/>
    <property type="evidence" value="ECO:0007669"/>
    <property type="project" value="InterPro"/>
</dbReference>
<dbReference type="InterPro" id="IPR051541">
    <property type="entry name" value="PTS_SugarTrans_NitroReg"/>
</dbReference>
<dbReference type="PANTHER" id="PTHR47738:SF1">
    <property type="entry name" value="NITROGEN REGULATORY PROTEIN"/>
    <property type="match status" value="1"/>
</dbReference>
<dbReference type="AlphaFoldDB" id="A0A285T7W2"/>
<comment type="subcellular location">
    <subcellularLocation>
        <location evidence="1">Cytoplasm</location>
    </subcellularLocation>
</comment>